<evidence type="ECO:0000256" key="2">
    <source>
        <dbReference type="ARBA" id="ARBA00022490"/>
    </source>
</evidence>
<evidence type="ECO:0000313" key="12">
    <source>
        <dbReference type="Proteomes" id="UP000642829"/>
    </source>
</evidence>
<evidence type="ECO:0000256" key="3">
    <source>
        <dbReference type="ARBA" id="ARBA00022598"/>
    </source>
</evidence>
<organism evidence="11 12">
    <name type="scientific">Cerasicoccus arenae</name>
    <dbReference type="NCBI Taxonomy" id="424488"/>
    <lineage>
        <taxon>Bacteria</taxon>
        <taxon>Pseudomonadati</taxon>
        <taxon>Verrucomicrobiota</taxon>
        <taxon>Opitutia</taxon>
        <taxon>Puniceicoccales</taxon>
        <taxon>Cerasicoccaceae</taxon>
        <taxon>Cerasicoccus</taxon>
    </lineage>
</organism>
<evidence type="ECO:0000256" key="8">
    <source>
        <dbReference type="HAMAP-Rule" id="MF_01161"/>
    </source>
</evidence>
<evidence type="ECO:0000256" key="9">
    <source>
        <dbReference type="SAM" id="Phobius"/>
    </source>
</evidence>
<dbReference type="AlphaFoldDB" id="A0A8J3DB93"/>
<evidence type="ECO:0000256" key="6">
    <source>
        <dbReference type="ARBA" id="ARBA00022840"/>
    </source>
</evidence>
<name>A0A8J3DB93_9BACT</name>
<sequence length="474" mass="52863">MPDWYQQAQRLAEHWQTESLHPATTHVLNQFAVSWGVACSGGADSLALLLLLWARYPKRRSQLRVLHFNHGVRGEAAAADAEFVREVAQALGLAFHAGQAAPPAPDANVGENELRNARLNFFAESGCSFICLGQHANDIAETLLMRICRGSGTEGLAAPRPVSQPTSKSPVHIRPMLNWPRALIEEGLRTIGIEWREDATNHSTNFFRNRVRHQVWPVLSAASPGTALAGTTRTRQLLEEDAEALDLWLETVFPADTQEDTLSSLTLRGKPRALWRRALLRWLARQDLLQNLSANGLDDLLDNWIELAPLRFSIGHARFLVADDRGVIKLIVDHRAPSWTPHTLTLDSALALPARRWLQLRTAKLNPTLRTAIRAGNFPETESVYLGGAVAEAMQLQVRLWQPGDRYRPLGCPGSRKLQDCFTDRKIPERERKRLPVVCDGGGDILWVPGLPPSESCRVGSECKSALWLTYRAF</sequence>
<keyword evidence="9" id="KW-1133">Transmembrane helix</keyword>
<dbReference type="SUPFAM" id="SSF52402">
    <property type="entry name" value="Adenine nucleotide alpha hydrolases-like"/>
    <property type="match status" value="1"/>
</dbReference>
<feature type="binding site" evidence="8">
    <location>
        <begin position="40"/>
        <end position="45"/>
    </location>
    <ligand>
        <name>ATP</name>
        <dbReference type="ChEBI" id="CHEBI:30616"/>
    </ligand>
</feature>
<feature type="transmembrane region" description="Helical" evidence="9">
    <location>
        <begin position="32"/>
        <end position="54"/>
    </location>
</feature>
<dbReference type="GO" id="GO:0032267">
    <property type="term" value="F:tRNA(Ile)-lysidine synthase activity"/>
    <property type="evidence" value="ECO:0007669"/>
    <property type="project" value="UniProtKB-EC"/>
</dbReference>
<feature type="domain" description="Lysidine-tRNA(Ile) synthetase C-terminal" evidence="10">
    <location>
        <begin position="396"/>
        <end position="468"/>
    </location>
</feature>
<dbReference type="Gene3D" id="3.40.50.620">
    <property type="entry name" value="HUPs"/>
    <property type="match status" value="1"/>
</dbReference>
<dbReference type="InterPro" id="IPR012796">
    <property type="entry name" value="Lysidine-tRNA-synth_C"/>
</dbReference>
<reference evidence="11" key="1">
    <citation type="journal article" date="2014" name="Int. J. Syst. Evol. Microbiol.">
        <title>Complete genome sequence of Corynebacterium casei LMG S-19264T (=DSM 44701T), isolated from a smear-ripened cheese.</title>
        <authorList>
            <consortium name="US DOE Joint Genome Institute (JGI-PGF)"/>
            <person name="Walter F."/>
            <person name="Albersmeier A."/>
            <person name="Kalinowski J."/>
            <person name="Ruckert C."/>
        </authorList>
    </citation>
    <scope>NUCLEOTIDE SEQUENCE</scope>
    <source>
        <strain evidence="11">KCTC 12870</strain>
    </source>
</reference>
<dbReference type="InterPro" id="IPR011063">
    <property type="entry name" value="TilS/TtcA_N"/>
</dbReference>
<keyword evidence="9" id="KW-0812">Transmembrane</keyword>
<dbReference type="NCBIfam" id="TIGR02433">
    <property type="entry name" value="lysidine_TilS_C"/>
    <property type="match status" value="1"/>
</dbReference>
<evidence type="ECO:0000256" key="7">
    <source>
        <dbReference type="ARBA" id="ARBA00048539"/>
    </source>
</evidence>
<dbReference type="Pfam" id="PF01171">
    <property type="entry name" value="ATP_bind_3"/>
    <property type="match status" value="1"/>
</dbReference>
<comment type="subcellular location">
    <subcellularLocation>
        <location evidence="1 8">Cytoplasm</location>
    </subcellularLocation>
</comment>
<dbReference type="PANTHER" id="PTHR43033:SF1">
    <property type="entry name" value="TRNA(ILE)-LYSIDINE SYNTHASE-RELATED"/>
    <property type="match status" value="1"/>
</dbReference>
<proteinExistence type="inferred from homology"/>
<evidence type="ECO:0000313" key="11">
    <source>
        <dbReference type="EMBL" id="GHB98277.1"/>
    </source>
</evidence>
<reference evidence="11" key="2">
    <citation type="submission" date="2020-09" db="EMBL/GenBank/DDBJ databases">
        <authorList>
            <person name="Sun Q."/>
            <person name="Kim S."/>
        </authorList>
    </citation>
    <scope>NUCLEOTIDE SEQUENCE</scope>
    <source>
        <strain evidence="11">KCTC 12870</strain>
    </source>
</reference>
<dbReference type="NCBIfam" id="TIGR02432">
    <property type="entry name" value="lysidine_TilS_N"/>
    <property type="match status" value="1"/>
</dbReference>
<evidence type="ECO:0000259" key="10">
    <source>
        <dbReference type="SMART" id="SM00977"/>
    </source>
</evidence>
<dbReference type="InterPro" id="IPR014729">
    <property type="entry name" value="Rossmann-like_a/b/a_fold"/>
</dbReference>
<keyword evidence="4 8" id="KW-0819">tRNA processing</keyword>
<dbReference type="Proteomes" id="UP000642829">
    <property type="component" value="Unassembled WGS sequence"/>
</dbReference>
<dbReference type="GO" id="GO:0005524">
    <property type="term" value="F:ATP binding"/>
    <property type="evidence" value="ECO:0007669"/>
    <property type="project" value="UniProtKB-UniRule"/>
</dbReference>
<keyword evidence="6 8" id="KW-0067">ATP-binding</keyword>
<dbReference type="EMBL" id="BMXG01000006">
    <property type="protein sequence ID" value="GHB98277.1"/>
    <property type="molecule type" value="Genomic_DNA"/>
</dbReference>
<comment type="caution">
    <text evidence="11">The sequence shown here is derived from an EMBL/GenBank/DDBJ whole genome shotgun (WGS) entry which is preliminary data.</text>
</comment>
<evidence type="ECO:0000256" key="1">
    <source>
        <dbReference type="ARBA" id="ARBA00004496"/>
    </source>
</evidence>
<keyword evidence="3 8" id="KW-0436">Ligase</keyword>
<comment type="function">
    <text evidence="8">Ligates lysine onto the cytidine present at position 34 of the AUA codon-specific tRNA(Ile) that contains the anticodon CAU, in an ATP-dependent manner. Cytidine is converted to lysidine, thus changing the amino acid specificity of the tRNA from methionine to isoleucine.</text>
</comment>
<gene>
    <name evidence="8" type="primary">tilS</name>
    <name evidence="11" type="ORF">GCM10007047_12910</name>
</gene>
<keyword evidence="2 8" id="KW-0963">Cytoplasm</keyword>
<dbReference type="EC" id="6.3.4.19" evidence="8"/>
<evidence type="ECO:0000256" key="4">
    <source>
        <dbReference type="ARBA" id="ARBA00022694"/>
    </source>
</evidence>
<comment type="catalytic activity">
    <reaction evidence="7 8">
        <text>cytidine(34) in tRNA(Ile2) + L-lysine + ATP = lysidine(34) in tRNA(Ile2) + AMP + diphosphate + H(+)</text>
        <dbReference type="Rhea" id="RHEA:43744"/>
        <dbReference type="Rhea" id="RHEA-COMP:10625"/>
        <dbReference type="Rhea" id="RHEA-COMP:10670"/>
        <dbReference type="ChEBI" id="CHEBI:15378"/>
        <dbReference type="ChEBI" id="CHEBI:30616"/>
        <dbReference type="ChEBI" id="CHEBI:32551"/>
        <dbReference type="ChEBI" id="CHEBI:33019"/>
        <dbReference type="ChEBI" id="CHEBI:82748"/>
        <dbReference type="ChEBI" id="CHEBI:83665"/>
        <dbReference type="ChEBI" id="CHEBI:456215"/>
        <dbReference type="EC" id="6.3.4.19"/>
    </reaction>
</comment>
<dbReference type="PANTHER" id="PTHR43033">
    <property type="entry name" value="TRNA(ILE)-LYSIDINE SYNTHASE-RELATED"/>
    <property type="match status" value="1"/>
</dbReference>
<dbReference type="InterPro" id="IPR012795">
    <property type="entry name" value="tRNA_Ile_lys_synt_N"/>
</dbReference>
<dbReference type="CDD" id="cd01992">
    <property type="entry name" value="TilS_N"/>
    <property type="match status" value="1"/>
</dbReference>
<evidence type="ECO:0000256" key="5">
    <source>
        <dbReference type="ARBA" id="ARBA00022741"/>
    </source>
</evidence>
<comment type="domain">
    <text evidence="8">The N-terminal region contains the highly conserved SGGXDS motif, predicted to be a P-loop motif involved in ATP binding.</text>
</comment>
<protein>
    <recommendedName>
        <fullName evidence="8">tRNA(Ile)-lysidine synthase</fullName>
        <ecNumber evidence="8">6.3.4.19</ecNumber>
    </recommendedName>
    <alternativeName>
        <fullName evidence="8">tRNA(Ile)-2-lysyl-cytidine synthase</fullName>
    </alternativeName>
    <alternativeName>
        <fullName evidence="8">tRNA(Ile)-lysidine synthetase</fullName>
    </alternativeName>
</protein>
<accession>A0A8J3DB93</accession>
<dbReference type="GO" id="GO:0005737">
    <property type="term" value="C:cytoplasm"/>
    <property type="evidence" value="ECO:0007669"/>
    <property type="project" value="UniProtKB-SubCell"/>
</dbReference>
<dbReference type="SMART" id="SM00977">
    <property type="entry name" value="TilS_C"/>
    <property type="match status" value="1"/>
</dbReference>
<dbReference type="RefSeq" id="WP_338076144.1">
    <property type="nucleotide sequence ID" value="NZ_JAENIH010000022.1"/>
</dbReference>
<dbReference type="Pfam" id="PF11734">
    <property type="entry name" value="TilS_C"/>
    <property type="match status" value="1"/>
</dbReference>
<dbReference type="GO" id="GO:0006400">
    <property type="term" value="P:tRNA modification"/>
    <property type="evidence" value="ECO:0007669"/>
    <property type="project" value="UniProtKB-UniRule"/>
</dbReference>
<keyword evidence="9" id="KW-0472">Membrane</keyword>
<keyword evidence="5 8" id="KW-0547">Nucleotide-binding</keyword>
<dbReference type="HAMAP" id="MF_01161">
    <property type="entry name" value="tRNA_Ile_lys_synt"/>
    <property type="match status" value="1"/>
</dbReference>
<keyword evidence="12" id="KW-1185">Reference proteome</keyword>
<comment type="similarity">
    <text evidence="8">Belongs to the tRNA(Ile)-lysidine synthase family.</text>
</comment>
<dbReference type="SUPFAM" id="SSF56037">
    <property type="entry name" value="PheT/TilS domain"/>
    <property type="match status" value="1"/>
</dbReference>
<dbReference type="InterPro" id="IPR012094">
    <property type="entry name" value="tRNA_Ile_lys_synt"/>
</dbReference>